<dbReference type="GO" id="GO:0003676">
    <property type="term" value="F:nucleic acid binding"/>
    <property type="evidence" value="ECO:0007669"/>
    <property type="project" value="InterPro"/>
</dbReference>
<dbReference type="EMBL" id="KZ504430">
    <property type="protein sequence ID" value="PKU62326.1"/>
    <property type="molecule type" value="Genomic_DNA"/>
</dbReference>
<sequence length="219" mass="25128">MNHYRIIARTKEKINSLYKVDLINSKQFRGFKFVAKYLNANIFEELHVSTFKYVIWKKPDIHFIKINTDGSVREGLYGCGGILRNDKGNLVLAFATPLNKCSVLVAELKAIYEALKICLSLGILKVWLEIDALIAIKEISVEKKGNFETFYIIKDIKRMLSHLDYKISHIWREGNSAADFLAKTGSNLDHFTLFQNNNIPFLLKGIINLDKTGLPYIRV</sequence>
<dbReference type="InterPro" id="IPR044730">
    <property type="entry name" value="RNase_H-like_dom_plant"/>
</dbReference>
<feature type="domain" description="RNase H type-1" evidence="1">
    <location>
        <begin position="67"/>
        <end position="184"/>
    </location>
</feature>
<dbReference type="InterPro" id="IPR036397">
    <property type="entry name" value="RNaseH_sf"/>
</dbReference>
<dbReference type="SUPFAM" id="SSF53098">
    <property type="entry name" value="Ribonuclease H-like"/>
    <property type="match status" value="1"/>
</dbReference>
<dbReference type="Gene3D" id="3.30.420.10">
    <property type="entry name" value="Ribonuclease H-like superfamily/Ribonuclease H"/>
    <property type="match status" value="1"/>
</dbReference>
<dbReference type="Proteomes" id="UP000233837">
    <property type="component" value="Unassembled WGS sequence"/>
</dbReference>
<dbReference type="AlphaFoldDB" id="A0A2I0VFX6"/>
<dbReference type="PANTHER" id="PTHR47723">
    <property type="entry name" value="OS05G0353850 PROTEIN"/>
    <property type="match status" value="1"/>
</dbReference>
<name>A0A2I0VFX6_9ASPA</name>
<accession>A0A2I0VFX6</accession>
<evidence type="ECO:0000259" key="1">
    <source>
        <dbReference type="Pfam" id="PF13456"/>
    </source>
</evidence>
<keyword evidence="3" id="KW-1185">Reference proteome</keyword>
<dbReference type="InterPro" id="IPR002156">
    <property type="entry name" value="RNaseH_domain"/>
</dbReference>
<dbReference type="CDD" id="cd06222">
    <property type="entry name" value="RNase_H_like"/>
    <property type="match status" value="1"/>
</dbReference>
<proteinExistence type="predicted"/>
<organism evidence="2 3">
    <name type="scientific">Dendrobium catenatum</name>
    <dbReference type="NCBI Taxonomy" id="906689"/>
    <lineage>
        <taxon>Eukaryota</taxon>
        <taxon>Viridiplantae</taxon>
        <taxon>Streptophyta</taxon>
        <taxon>Embryophyta</taxon>
        <taxon>Tracheophyta</taxon>
        <taxon>Spermatophyta</taxon>
        <taxon>Magnoliopsida</taxon>
        <taxon>Liliopsida</taxon>
        <taxon>Asparagales</taxon>
        <taxon>Orchidaceae</taxon>
        <taxon>Epidendroideae</taxon>
        <taxon>Malaxideae</taxon>
        <taxon>Dendrobiinae</taxon>
        <taxon>Dendrobium</taxon>
    </lineage>
</organism>
<dbReference type="Pfam" id="PF13456">
    <property type="entry name" value="RVT_3"/>
    <property type="match status" value="1"/>
</dbReference>
<reference evidence="2 3" key="1">
    <citation type="journal article" date="2016" name="Sci. Rep.">
        <title>The Dendrobium catenatum Lindl. genome sequence provides insights into polysaccharide synthase, floral development and adaptive evolution.</title>
        <authorList>
            <person name="Zhang G.Q."/>
            <person name="Xu Q."/>
            <person name="Bian C."/>
            <person name="Tsai W.C."/>
            <person name="Yeh C.M."/>
            <person name="Liu K.W."/>
            <person name="Yoshida K."/>
            <person name="Zhang L.S."/>
            <person name="Chang S.B."/>
            <person name="Chen F."/>
            <person name="Shi Y."/>
            <person name="Su Y.Y."/>
            <person name="Zhang Y.Q."/>
            <person name="Chen L.J."/>
            <person name="Yin Y."/>
            <person name="Lin M."/>
            <person name="Huang H."/>
            <person name="Deng H."/>
            <person name="Wang Z.W."/>
            <person name="Zhu S.L."/>
            <person name="Zhao X."/>
            <person name="Deng C."/>
            <person name="Niu S.C."/>
            <person name="Huang J."/>
            <person name="Wang M."/>
            <person name="Liu G.H."/>
            <person name="Yang H.J."/>
            <person name="Xiao X.J."/>
            <person name="Hsiao Y.Y."/>
            <person name="Wu W.L."/>
            <person name="Chen Y.Y."/>
            <person name="Mitsuda N."/>
            <person name="Ohme-Takagi M."/>
            <person name="Luo Y.B."/>
            <person name="Van de Peer Y."/>
            <person name="Liu Z.J."/>
        </authorList>
    </citation>
    <scope>NUCLEOTIDE SEQUENCE [LARGE SCALE GENOMIC DNA]</scope>
    <source>
        <tissue evidence="2">The whole plant</tissue>
    </source>
</reference>
<reference evidence="2 3" key="2">
    <citation type="journal article" date="2017" name="Nature">
        <title>The Apostasia genome and the evolution of orchids.</title>
        <authorList>
            <person name="Zhang G.Q."/>
            <person name="Liu K.W."/>
            <person name="Li Z."/>
            <person name="Lohaus R."/>
            <person name="Hsiao Y.Y."/>
            <person name="Niu S.C."/>
            <person name="Wang J.Y."/>
            <person name="Lin Y.C."/>
            <person name="Xu Q."/>
            <person name="Chen L.J."/>
            <person name="Yoshida K."/>
            <person name="Fujiwara S."/>
            <person name="Wang Z.W."/>
            <person name="Zhang Y.Q."/>
            <person name="Mitsuda N."/>
            <person name="Wang M."/>
            <person name="Liu G.H."/>
            <person name="Pecoraro L."/>
            <person name="Huang H.X."/>
            <person name="Xiao X.J."/>
            <person name="Lin M."/>
            <person name="Wu X.Y."/>
            <person name="Wu W.L."/>
            <person name="Chen Y.Y."/>
            <person name="Chang S.B."/>
            <person name="Sakamoto S."/>
            <person name="Ohme-Takagi M."/>
            <person name="Yagi M."/>
            <person name="Zeng S.J."/>
            <person name="Shen C.Y."/>
            <person name="Yeh C.M."/>
            <person name="Luo Y.B."/>
            <person name="Tsai W.C."/>
            <person name="Van de Peer Y."/>
            <person name="Liu Z.J."/>
        </authorList>
    </citation>
    <scope>NUCLEOTIDE SEQUENCE [LARGE SCALE GENOMIC DNA]</scope>
    <source>
        <tissue evidence="2">The whole plant</tissue>
    </source>
</reference>
<dbReference type="GO" id="GO:0004523">
    <property type="term" value="F:RNA-DNA hybrid ribonuclease activity"/>
    <property type="evidence" value="ECO:0007669"/>
    <property type="project" value="InterPro"/>
</dbReference>
<dbReference type="PANTHER" id="PTHR47723:SF19">
    <property type="entry name" value="POLYNUCLEOTIDYL TRANSFERASE, RIBONUCLEASE H-LIKE SUPERFAMILY PROTEIN"/>
    <property type="match status" value="1"/>
</dbReference>
<evidence type="ECO:0000313" key="2">
    <source>
        <dbReference type="EMBL" id="PKU62326.1"/>
    </source>
</evidence>
<gene>
    <name evidence="2" type="ORF">MA16_Dca028677</name>
</gene>
<evidence type="ECO:0000313" key="3">
    <source>
        <dbReference type="Proteomes" id="UP000233837"/>
    </source>
</evidence>
<dbReference type="InterPro" id="IPR012337">
    <property type="entry name" value="RNaseH-like_sf"/>
</dbReference>
<dbReference type="InterPro" id="IPR053151">
    <property type="entry name" value="RNase_H-like"/>
</dbReference>
<protein>
    <submittedName>
        <fullName evidence="2">Ribonuclease H protein</fullName>
    </submittedName>
</protein>